<sequence length="77" mass="8496">MPLNLSSPDLKASYPEASPPPHPFPGLVAYCLEVRPPTSYPASRCFAYEAIPFPQPRPRGTLPRGKSPLHDLEAYHP</sequence>
<evidence type="ECO:0000313" key="2">
    <source>
        <dbReference type="EnsemblPlants" id="Solyc12g015760.1.1.1"/>
    </source>
</evidence>
<dbReference type="AlphaFoldDB" id="A0A3Q7J5Z7"/>
<keyword evidence="3" id="KW-1185">Reference proteome</keyword>
<accession>A0A3Q7J5Z7</accession>
<dbReference type="Proteomes" id="UP000004994">
    <property type="component" value="Chromosome 12"/>
</dbReference>
<name>A0A3Q7J5Z7_SOLLC</name>
<feature type="compositionally biased region" description="Basic and acidic residues" evidence="1">
    <location>
        <begin position="68"/>
        <end position="77"/>
    </location>
</feature>
<dbReference type="Gramene" id="Solyc12g015760.1.1">
    <property type="protein sequence ID" value="Solyc12g015760.1.1.1"/>
    <property type="gene ID" value="Solyc12g015760.1"/>
</dbReference>
<evidence type="ECO:0000256" key="1">
    <source>
        <dbReference type="SAM" id="MobiDB-lite"/>
    </source>
</evidence>
<evidence type="ECO:0000313" key="3">
    <source>
        <dbReference type="Proteomes" id="UP000004994"/>
    </source>
</evidence>
<dbReference type="InParanoid" id="A0A3Q7J5Z7"/>
<proteinExistence type="predicted"/>
<feature type="region of interest" description="Disordered" evidence="1">
    <location>
        <begin position="56"/>
        <end position="77"/>
    </location>
</feature>
<organism evidence="2">
    <name type="scientific">Solanum lycopersicum</name>
    <name type="common">Tomato</name>
    <name type="synonym">Lycopersicon esculentum</name>
    <dbReference type="NCBI Taxonomy" id="4081"/>
    <lineage>
        <taxon>Eukaryota</taxon>
        <taxon>Viridiplantae</taxon>
        <taxon>Streptophyta</taxon>
        <taxon>Embryophyta</taxon>
        <taxon>Tracheophyta</taxon>
        <taxon>Spermatophyta</taxon>
        <taxon>Magnoliopsida</taxon>
        <taxon>eudicotyledons</taxon>
        <taxon>Gunneridae</taxon>
        <taxon>Pentapetalae</taxon>
        <taxon>asterids</taxon>
        <taxon>lamiids</taxon>
        <taxon>Solanales</taxon>
        <taxon>Solanaceae</taxon>
        <taxon>Solanoideae</taxon>
        <taxon>Solaneae</taxon>
        <taxon>Solanum</taxon>
        <taxon>Solanum subgen. Lycopersicon</taxon>
    </lineage>
</organism>
<protein>
    <submittedName>
        <fullName evidence="2">Uncharacterized protein</fullName>
    </submittedName>
</protein>
<reference evidence="2" key="2">
    <citation type="submission" date="2019-01" db="UniProtKB">
        <authorList>
            <consortium name="EnsemblPlants"/>
        </authorList>
    </citation>
    <scope>IDENTIFICATION</scope>
    <source>
        <strain evidence="2">cv. Heinz 1706</strain>
    </source>
</reference>
<dbReference type="PaxDb" id="4081-Solyc12g015760.1.1"/>
<dbReference type="EnsemblPlants" id="Solyc12g015760.1.1">
    <property type="protein sequence ID" value="Solyc12g015760.1.1.1"/>
    <property type="gene ID" value="Solyc12g015760.1"/>
</dbReference>
<reference evidence="2" key="1">
    <citation type="journal article" date="2012" name="Nature">
        <title>The tomato genome sequence provides insights into fleshy fruit evolution.</title>
        <authorList>
            <consortium name="Tomato Genome Consortium"/>
        </authorList>
    </citation>
    <scope>NUCLEOTIDE SEQUENCE [LARGE SCALE GENOMIC DNA]</scope>
    <source>
        <strain evidence="2">cv. Heinz 1706</strain>
    </source>
</reference>